<dbReference type="PaxDb" id="166486-ERS852572_01727"/>
<dbReference type="STRING" id="166486.ERS852572_01727"/>
<organism evidence="4 5">
    <name type="scientific">Roseburia intestinalis</name>
    <dbReference type="NCBI Taxonomy" id="166486"/>
    <lineage>
        <taxon>Bacteria</taxon>
        <taxon>Bacillati</taxon>
        <taxon>Bacillota</taxon>
        <taxon>Clostridia</taxon>
        <taxon>Lachnospirales</taxon>
        <taxon>Lachnospiraceae</taxon>
        <taxon>Roseburia</taxon>
    </lineage>
</organism>
<keyword evidence="1" id="KW-0808">Transferase</keyword>
<dbReference type="EMBL" id="CYXZ01000011">
    <property type="protein sequence ID" value="CUN05959.1"/>
    <property type="molecule type" value="Genomic_DNA"/>
</dbReference>
<dbReference type="SUPFAM" id="SSF52374">
    <property type="entry name" value="Nucleotidylyl transferase"/>
    <property type="match status" value="1"/>
</dbReference>
<dbReference type="RefSeq" id="WP_055194234.1">
    <property type="nucleotide sequence ID" value="NZ_CABIYH010000011.1"/>
</dbReference>
<dbReference type="PANTHER" id="PTHR43793">
    <property type="entry name" value="FAD SYNTHASE"/>
    <property type="match status" value="1"/>
</dbReference>
<gene>
    <name evidence="4" type="primary">hldE_2</name>
    <name evidence="4" type="ORF">ERS852572_01727</name>
</gene>
<dbReference type="NCBIfam" id="TIGR00125">
    <property type="entry name" value="cyt_tran_rel"/>
    <property type="match status" value="1"/>
</dbReference>
<dbReference type="Pfam" id="PF01467">
    <property type="entry name" value="CTP_transf_like"/>
    <property type="match status" value="1"/>
</dbReference>
<dbReference type="InterPro" id="IPR004821">
    <property type="entry name" value="Cyt_trans-like"/>
</dbReference>
<evidence type="ECO:0000313" key="4">
    <source>
        <dbReference type="EMBL" id="CUN05959.1"/>
    </source>
</evidence>
<proteinExistence type="predicted"/>
<dbReference type="Gene3D" id="3.40.50.620">
    <property type="entry name" value="HUPs"/>
    <property type="match status" value="1"/>
</dbReference>
<evidence type="ECO:0000259" key="3">
    <source>
        <dbReference type="Pfam" id="PF01467"/>
    </source>
</evidence>
<evidence type="ECO:0000256" key="2">
    <source>
        <dbReference type="ARBA" id="ARBA00022695"/>
    </source>
</evidence>
<dbReference type="InterPro" id="IPR014729">
    <property type="entry name" value="Rossmann-like_a/b/a_fold"/>
</dbReference>
<dbReference type="Proteomes" id="UP000095350">
    <property type="component" value="Unassembled WGS sequence"/>
</dbReference>
<dbReference type="AlphaFoldDB" id="A0A173TUG3"/>
<reference evidence="4 5" key="1">
    <citation type="submission" date="2015-09" db="EMBL/GenBank/DDBJ databases">
        <authorList>
            <consortium name="Pathogen Informatics"/>
        </authorList>
    </citation>
    <scope>NUCLEOTIDE SEQUENCE [LARGE SCALE GENOMIC DNA]</scope>
    <source>
        <strain evidence="4 5">2789STDY5834960</strain>
    </source>
</reference>
<dbReference type="InterPro" id="IPR050385">
    <property type="entry name" value="Archaeal_FAD_synthase"/>
</dbReference>
<dbReference type="OrthoDB" id="9802794at2"/>
<keyword evidence="2" id="KW-0548">Nucleotidyltransferase</keyword>
<evidence type="ECO:0000313" key="5">
    <source>
        <dbReference type="Proteomes" id="UP000095350"/>
    </source>
</evidence>
<dbReference type="PANTHER" id="PTHR43793:SF2">
    <property type="entry name" value="BIFUNCTIONAL PROTEIN HLDE"/>
    <property type="match status" value="1"/>
</dbReference>
<protein>
    <submittedName>
        <fullName evidence="4">Bifunctional protein hldE</fullName>
    </submittedName>
</protein>
<dbReference type="GO" id="GO:0016779">
    <property type="term" value="F:nucleotidyltransferase activity"/>
    <property type="evidence" value="ECO:0007669"/>
    <property type="project" value="UniProtKB-KW"/>
</dbReference>
<name>A0A173TUG3_9FIRM</name>
<sequence>MKNKILGTDELRQVVSRLKKEGKKVVATSGCFDIIHAGHVTYLEEAAAKGDVFVLFLNSDSSVRGLKGNLRPIVPQQERAIVVAGLGCVDYVCIFDEATPCQMIDIIQPDSFIKGGDYEGKWIPEMDATAKYGGNVEYVSMVDGCSTTNIIEKIMRVMKGE</sequence>
<evidence type="ECO:0000256" key="1">
    <source>
        <dbReference type="ARBA" id="ARBA00022679"/>
    </source>
</evidence>
<accession>A0A173TUG3</accession>
<feature type="domain" description="Cytidyltransferase-like" evidence="3">
    <location>
        <begin position="28"/>
        <end position="121"/>
    </location>
</feature>